<accession>A0ABT1XMK8</accession>
<comment type="caution">
    <text evidence="2">The sequence shown here is derived from an EMBL/GenBank/DDBJ whole genome shotgun (WGS) entry which is preliminary data.</text>
</comment>
<keyword evidence="3" id="KW-1185">Reference proteome</keyword>
<sequence length="449" mass="51018">MENVDRLKHLTGKGYFPKELPLAFTTADFGEFADQVYADWLSSGIIKVELVKLRGRKKKGGAYRPVVAAADPDLISMPKRGHERRDLSIAHPVIQLALNNEITSNWRTLQKWLARQALSNDEIEIGQEFPRSIKGINFDLHRVRKSLIRAESDWVLQTDINRFYPSIYTHSIAWAAYGKERVKSCVKTKTYDGSLADRLDILVRSCNRNQTSGIPIGPESSRIIAEIISSRIDSQFLEKHPKAVLERIDRLQDDWLLGFEDRSEAETALATIFEIYRAFNLEINGSKTSIQHIADPVQADWISGLRGFLSHRSGSIGGNRLEEFLGLAIRLQGDEPGAPVMNYALSVLEGFRIKHRDVPMVESFLLRACSVAPWSFERIVSLLITLHSETGRISKPRIERRFKELMARAIARGHDYEVIWILYAFRGLGIAVREPKLAGLLQHTRVRTH</sequence>
<dbReference type="CDD" id="cd01646">
    <property type="entry name" value="RT_Bac_retron_I"/>
    <property type="match status" value="1"/>
</dbReference>
<dbReference type="EMBL" id="JANKHH010000001">
    <property type="protein sequence ID" value="MCR2832899.1"/>
    <property type="molecule type" value="Genomic_DNA"/>
</dbReference>
<gene>
    <name evidence="2" type="ORF">NSO95_02975</name>
</gene>
<keyword evidence="2" id="KW-0695">RNA-directed DNA polymerase</keyword>
<dbReference type="PROSITE" id="PS50878">
    <property type="entry name" value="RT_POL"/>
    <property type="match status" value="1"/>
</dbReference>
<dbReference type="Pfam" id="PF00078">
    <property type="entry name" value="RVT_1"/>
    <property type="match status" value="1"/>
</dbReference>
<dbReference type="Proteomes" id="UP001206067">
    <property type="component" value="Unassembled WGS sequence"/>
</dbReference>
<evidence type="ECO:0000313" key="3">
    <source>
        <dbReference type="Proteomes" id="UP001206067"/>
    </source>
</evidence>
<dbReference type="RefSeq" id="WP_257594656.1">
    <property type="nucleotide sequence ID" value="NZ_JANKHH010000001.1"/>
</dbReference>
<keyword evidence="2" id="KW-0548">Nucleotidyltransferase</keyword>
<proteinExistence type="predicted"/>
<organism evidence="2 3">
    <name type="scientific">Parerythrobacter lacustris</name>
    <dbReference type="NCBI Taxonomy" id="2969984"/>
    <lineage>
        <taxon>Bacteria</taxon>
        <taxon>Pseudomonadati</taxon>
        <taxon>Pseudomonadota</taxon>
        <taxon>Alphaproteobacteria</taxon>
        <taxon>Sphingomonadales</taxon>
        <taxon>Erythrobacteraceae</taxon>
        <taxon>Parerythrobacter</taxon>
    </lineage>
</organism>
<keyword evidence="2" id="KW-0808">Transferase</keyword>
<name>A0ABT1XMK8_9SPHN</name>
<evidence type="ECO:0000313" key="2">
    <source>
        <dbReference type="EMBL" id="MCR2832899.1"/>
    </source>
</evidence>
<reference evidence="2 3" key="1">
    <citation type="submission" date="2022-08" db="EMBL/GenBank/DDBJ databases">
        <title>Polyphasic taxonomy analysis of Qipengyuania sp.RS5-5.</title>
        <authorList>
            <person name="Xamxidin M."/>
            <person name="Wu M."/>
        </authorList>
    </citation>
    <scope>NUCLEOTIDE SEQUENCE [LARGE SCALE GENOMIC DNA]</scope>
    <source>
        <strain evidence="2 3">RS5-5</strain>
    </source>
</reference>
<evidence type="ECO:0000259" key="1">
    <source>
        <dbReference type="PROSITE" id="PS50878"/>
    </source>
</evidence>
<protein>
    <submittedName>
        <fullName evidence="2">RNA-directed DNA polymerase</fullName>
    </submittedName>
</protein>
<dbReference type="InterPro" id="IPR000477">
    <property type="entry name" value="RT_dom"/>
</dbReference>
<dbReference type="GO" id="GO:0003964">
    <property type="term" value="F:RNA-directed DNA polymerase activity"/>
    <property type="evidence" value="ECO:0007669"/>
    <property type="project" value="UniProtKB-KW"/>
</dbReference>
<feature type="domain" description="Reverse transcriptase" evidence="1">
    <location>
        <begin position="37"/>
        <end position="329"/>
    </location>
</feature>